<evidence type="ECO:0000313" key="3">
    <source>
        <dbReference type="Proteomes" id="UP000260644"/>
    </source>
</evidence>
<dbReference type="GO" id="GO:0008233">
    <property type="term" value="F:peptidase activity"/>
    <property type="evidence" value="ECO:0007669"/>
    <property type="project" value="InterPro"/>
</dbReference>
<dbReference type="InterPro" id="IPR005074">
    <property type="entry name" value="Peptidase_C39"/>
</dbReference>
<proteinExistence type="predicted"/>
<gene>
    <name evidence="2" type="ORF">DVR12_23940</name>
</gene>
<evidence type="ECO:0000259" key="1">
    <source>
        <dbReference type="PROSITE" id="PS50990"/>
    </source>
</evidence>
<dbReference type="AlphaFoldDB" id="A0A3E1Y3L9"/>
<accession>A0A3E1Y3L9</accession>
<comment type="caution">
    <text evidence="2">The sequence shown here is derived from an EMBL/GenBank/DDBJ whole genome shotgun (WGS) entry which is preliminary data.</text>
</comment>
<dbReference type="GO" id="GO:0006508">
    <property type="term" value="P:proteolysis"/>
    <property type="evidence" value="ECO:0007669"/>
    <property type="project" value="InterPro"/>
</dbReference>
<dbReference type="GO" id="GO:0016020">
    <property type="term" value="C:membrane"/>
    <property type="evidence" value="ECO:0007669"/>
    <property type="project" value="InterPro"/>
</dbReference>
<dbReference type="Proteomes" id="UP000260644">
    <property type="component" value="Unassembled WGS sequence"/>
</dbReference>
<evidence type="ECO:0000313" key="2">
    <source>
        <dbReference type="EMBL" id="RFS19289.1"/>
    </source>
</evidence>
<dbReference type="Gene3D" id="3.90.70.10">
    <property type="entry name" value="Cysteine proteinases"/>
    <property type="match status" value="1"/>
</dbReference>
<name>A0A3E1Y3L9_9BACT</name>
<dbReference type="GO" id="GO:0005524">
    <property type="term" value="F:ATP binding"/>
    <property type="evidence" value="ECO:0007669"/>
    <property type="project" value="InterPro"/>
</dbReference>
<dbReference type="Pfam" id="PF03412">
    <property type="entry name" value="Peptidase_C39"/>
    <property type="match status" value="1"/>
</dbReference>
<protein>
    <recommendedName>
        <fullName evidence="1">Peptidase C39 domain-containing protein</fullName>
    </recommendedName>
</protein>
<organism evidence="2 3">
    <name type="scientific">Chitinophaga silvatica</name>
    <dbReference type="NCBI Taxonomy" id="2282649"/>
    <lineage>
        <taxon>Bacteria</taxon>
        <taxon>Pseudomonadati</taxon>
        <taxon>Bacteroidota</taxon>
        <taxon>Chitinophagia</taxon>
        <taxon>Chitinophagales</taxon>
        <taxon>Chitinophagaceae</taxon>
        <taxon>Chitinophaga</taxon>
    </lineage>
</organism>
<dbReference type="EMBL" id="QPMM01000014">
    <property type="protein sequence ID" value="RFS19289.1"/>
    <property type="molecule type" value="Genomic_DNA"/>
</dbReference>
<reference evidence="2 3" key="1">
    <citation type="submission" date="2018-07" db="EMBL/GenBank/DDBJ databases">
        <title>Chitinophaga K2CV101002-2 sp. nov., isolated from a monsoon evergreen broad-leaved forest soil.</title>
        <authorList>
            <person name="Lv Y."/>
        </authorList>
    </citation>
    <scope>NUCLEOTIDE SEQUENCE [LARGE SCALE GENOMIC DNA]</scope>
    <source>
        <strain evidence="2 3">GDMCC 1.1288</strain>
    </source>
</reference>
<keyword evidence="3" id="KW-1185">Reference proteome</keyword>
<feature type="domain" description="Peptidase C39" evidence="1">
    <location>
        <begin position="20"/>
        <end position="135"/>
    </location>
</feature>
<sequence>MLIYNSTVIPVMQNLLLPTDNSIVTFEFLKQLKVKVTFNSVKEAIHTHPNYPSLLSNSDSLKKWNIESTALKVPLNHFEELPLPFLTFLKKNGRQFILVTEMKNESIRYIDTQGIKKWITRDYFLQKWESVVLLAEGGITSGEANYKVARRNEVIKKLHLIIIIHTSLFQDLLPLF</sequence>
<dbReference type="PROSITE" id="PS50990">
    <property type="entry name" value="PEPTIDASE_C39"/>
    <property type="match status" value="1"/>
</dbReference>